<sequence length="268" mass="29027">MRQQQTDRMKKRLMLACALLWAGANASAPRPLTPAPETGRFSMSSYLGKQPLLAWCDAPRRVLALLQYGIPAETAQATPPNGELYEWPKTAAGLGKIQVSEVQLGAPDPGAGQIYTPLKLTSGPRKGQSGYVHTSNIENTNDPAYRMTKTGEFKLGNDVYKCRYVKDAAFIGVTRKRTVIIWDNGKTATYATRNFDGSAGVYVTGGRRIPPGMEGGTHYEFSAPGGITYYVNIDANGPKTGASVIVRQDGHLEPGQPFLAYSVSLPKK</sequence>
<dbReference type="HOGENOM" id="CLU_1223111_0_0_0"/>
<dbReference type="eggNOG" id="ENOG502ZDU0">
    <property type="taxonomic scope" value="Bacteria"/>
</dbReference>
<organism evidence="2 3">
    <name type="scientific">Deinococcus radiodurans (strain ATCC 13939 / DSM 20539 / JCM 16871 / CCUG 27074 / LMG 4051 / NBRC 15346 / NCIMB 9279 / VKM B-1422 / R1)</name>
    <dbReference type="NCBI Taxonomy" id="243230"/>
    <lineage>
        <taxon>Bacteria</taxon>
        <taxon>Thermotogati</taxon>
        <taxon>Deinococcota</taxon>
        <taxon>Deinococci</taxon>
        <taxon>Deinococcales</taxon>
        <taxon>Deinococcaceae</taxon>
        <taxon>Deinococcus</taxon>
    </lineage>
</organism>
<dbReference type="OrthoDB" id="65743at2"/>
<dbReference type="GeneID" id="69519113"/>
<feature type="signal peptide" evidence="1">
    <location>
        <begin position="1"/>
        <end position="28"/>
    </location>
</feature>
<proteinExistence type="predicted"/>
<dbReference type="PATRIC" id="fig|243230.17.peg.3109"/>
<dbReference type="EMBL" id="AE001825">
    <property type="protein sequence ID" value="AAF12498.1"/>
    <property type="molecule type" value="Genomic_DNA"/>
</dbReference>
<name>Q9RYT9_DEIRA</name>
<gene>
    <name evidence="2" type="ordered locus">DR_A0219</name>
</gene>
<dbReference type="EnsemblBacteria" id="AAF12498">
    <property type="protein sequence ID" value="AAF12498"/>
    <property type="gene ID" value="DR_A0219"/>
</dbReference>
<dbReference type="Proteomes" id="UP000002524">
    <property type="component" value="Chromosome 2"/>
</dbReference>
<keyword evidence="3" id="KW-1185">Reference proteome</keyword>
<dbReference type="PaxDb" id="243230-DR_A0219"/>
<dbReference type="RefSeq" id="WP_010889478.1">
    <property type="nucleotide sequence ID" value="NC_001264.1"/>
</dbReference>
<keyword evidence="1" id="KW-0732">Signal</keyword>
<dbReference type="STRING" id="243230.DR_A0219"/>
<dbReference type="PIR" id="D75574">
    <property type="entry name" value="D75574"/>
</dbReference>
<evidence type="ECO:0000313" key="3">
    <source>
        <dbReference type="Proteomes" id="UP000002524"/>
    </source>
</evidence>
<accession>Q9RYT9</accession>
<dbReference type="AlphaFoldDB" id="Q9RYT9"/>
<evidence type="ECO:0000256" key="1">
    <source>
        <dbReference type="SAM" id="SignalP"/>
    </source>
</evidence>
<dbReference type="InParanoid" id="Q9RYT9"/>
<feature type="chain" id="PRO_5004332388" evidence="1">
    <location>
        <begin position="29"/>
        <end position="268"/>
    </location>
</feature>
<evidence type="ECO:0000313" key="2">
    <source>
        <dbReference type="EMBL" id="AAF12498.1"/>
    </source>
</evidence>
<dbReference type="KEGG" id="dra:DR_A0219"/>
<protein>
    <submittedName>
        <fullName evidence="2">Uncharacterized protein</fullName>
    </submittedName>
</protein>
<reference evidence="2 3" key="1">
    <citation type="journal article" date="1999" name="Science">
        <title>Genome sequence of the radioresistant bacterium Deinococcus radiodurans R1.</title>
        <authorList>
            <person name="White O."/>
            <person name="Eisen J.A."/>
            <person name="Heidelberg J.F."/>
            <person name="Hickey E.K."/>
            <person name="Peterson J.D."/>
            <person name="Dodson R.J."/>
            <person name="Haft D.H."/>
            <person name="Gwinn M.L."/>
            <person name="Nelson W.C."/>
            <person name="Richardson D.L."/>
            <person name="Moffat K.S."/>
            <person name="Qin H."/>
            <person name="Jiang L."/>
            <person name="Pamphile W."/>
            <person name="Crosby M."/>
            <person name="Shen M."/>
            <person name="Vamathevan J.J."/>
            <person name="Lam P."/>
            <person name="McDonald L."/>
            <person name="Utterback T."/>
            <person name="Zalewski C."/>
            <person name="Makarova K.S."/>
            <person name="Aravind L."/>
            <person name="Daly M.J."/>
            <person name="Minton K.W."/>
            <person name="Fleischmann R.D."/>
            <person name="Ketchum K.A."/>
            <person name="Nelson K.E."/>
            <person name="Salzberg S."/>
            <person name="Smith H.O."/>
            <person name="Venter J.C."/>
            <person name="Fraser C.M."/>
        </authorList>
    </citation>
    <scope>NUCLEOTIDE SEQUENCE [LARGE SCALE GENOMIC DNA]</scope>
    <source>
        <strain evidence="3">ATCC 13939 / DSM 20539 / JCM 16871 / LMG 4051 / NBRC 15346 / NCIMB 9279 / R1 / VKM B-1422</strain>
    </source>
</reference>